<keyword evidence="1" id="KW-0472">Membrane</keyword>
<keyword evidence="1" id="KW-1133">Transmembrane helix</keyword>
<keyword evidence="3" id="KW-1185">Reference proteome</keyword>
<feature type="transmembrane region" description="Helical" evidence="1">
    <location>
        <begin position="36"/>
        <end position="60"/>
    </location>
</feature>
<gene>
    <name evidence="2" type="ORF">SHJJP9002_001449</name>
</gene>
<keyword evidence="1" id="KW-0812">Transmembrane</keyword>
<evidence type="ECO:0000313" key="3">
    <source>
        <dbReference type="Proteomes" id="UP001468345"/>
    </source>
</evidence>
<name>A0ABZ2WBD7_9STAP</name>
<reference evidence="2 3" key="1">
    <citation type="journal article" date="2024" name="ISME J.">
        <title>Staphylococcus epidermidis bacteriocin A37 kills natural competitors with a unique mechanism of action.</title>
        <authorList>
            <person name="Puls J.S."/>
            <person name="Winnerling B."/>
            <person name="Power J.J."/>
            <person name="Kruger A.M."/>
            <person name="Brajtenbach D."/>
            <person name="Johnson M."/>
            <person name="Bilici K."/>
            <person name="Camus L."/>
            <person name="Fliesswasser T."/>
            <person name="Schneider T."/>
            <person name="Sahl H.G."/>
            <person name="Ghosal D."/>
            <person name="Kubitscheck U."/>
            <person name="Heilbronner S."/>
            <person name="Grein F."/>
        </authorList>
    </citation>
    <scope>NUCLEOTIDE SEQUENCE [LARGE SCALE GENOMIC DNA]</scope>
    <source>
        <strain evidence="2 3">SCK7</strain>
    </source>
</reference>
<proteinExistence type="predicted"/>
<dbReference type="EMBL" id="CP133006">
    <property type="protein sequence ID" value="WZG09490.1"/>
    <property type="molecule type" value="Genomic_DNA"/>
</dbReference>
<protein>
    <submittedName>
        <fullName evidence="2">Uncharacterized protein</fullName>
    </submittedName>
</protein>
<sequence>MKTALSVVFYIFGIFSVLFSFVIMSMQFNFNETEKVIGTILIIFFIDLEVSFIILSVIILKSKLSKNKAIKLNAIQYRDTKCNKE</sequence>
<feature type="transmembrane region" description="Helical" evidence="1">
    <location>
        <begin position="7"/>
        <end position="30"/>
    </location>
</feature>
<accession>A0ABZ2WBD7</accession>
<organism evidence="2 3">
    <name type="scientific">Staphylococcus casei</name>
    <dbReference type="NCBI Taxonomy" id="201828"/>
    <lineage>
        <taxon>Bacteria</taxon>
        <taxon>Bacillati</taxon>
        <taxon>Bacillota</taxon>
        <taxon>Bacilli</taxon>
        <taxon>Bacillales</taxon>
        <taxon>Staphylococcaceae</taxon>
        <taxon>Staphylococcus</taxon>
    </lineage>
</organism>
<evidence type="ECO:0000313" key="2">
    <source>
        <dbReference type="EMBL" id="WZG09490.1"/>
    </source>
</evidence>
<dbReference type="Proteomes" id="UP001468345">
    <property type="component" value="Chromosome"/>
</dbReference>
<evidence type="ECO:0000256" key="1">
    <source>
        <dbReference type="SAM" id="Phobius"/>
    </source>
</evidence>
<dbReference type="RefSeq" id="WP_341636338.1">
    <property type="nucleotide sequence ID" value="NZ_CP133006.1"/>
</dbReference>